<dbReference type="Gene3D" id="3.40.50.300">
    <property type="entry name" value="P-loop containing nucleotide triphosphate hydrolases"/>
    <property type="match status" value="1"/>
</dbReference>
<dbReference type="Proteomes" id="UP000237068">
    <property type="component" value="Unassembled WGS sequence"/>
</dbReference>
<feature type="domain" description="ABC transporter" evidence="4">
    <location>
        <begin position="7"/>
        <end position="239"/>
    </location>
</feature>
<gene>
    <name evidence="5" type="ORF">CXK91_02530</name>
</gene>
<keyword evidence="1" id="KW-0547">Nucleotide-binding</keyword>
<name>A0A2S4ATT5_STUST</name>
<keyword evidence="2" id="KW-0067">ATP-binding</keyword>
<reference evidence="5 6" key="1">
    <citation type="submission" date="2018-01" db="EMBL/GenBank/DDBJ databases">
        <title>Denitrification phenotypes of diverse strains of Pseudomonas stutzeri.</title>
        <authorList>
            <person name="Milligan D.A."/>
            <person name="Bergaust L."/>
            <person name="Bakken L.R."/>
            <person name="Frostegard A."/>
        </authorList>
    </citation>
    <scope>NUCLEOTIDE SEQUENCE [LARGE SCALE GENOMIC DNA]</scope>
    <source>
        <strain evidence="5 6">24a13</strain>
    </source>
</reference>
<sequence length="276" mass="29956">MKPACRLLADGLFVERSGRVVLEDFRLQLQAGELLVLVGPNGSGKSTALQCMAGLLKPSAGKVHLDGRLIPEVDPLQRARLLAYLPQAFRSQWDLDVGELLRLGASRGFAAQRSVASITVDDELTASLDIDRLLTRRLSQLSGGEHARAAIGWALAARSPILLADEPTAALDIGHQLSLMHYLRRLSPACSMLLVLHDLGLAMRFADRIAVIAGGHLLDVGTPRSIRASGSLERAFDTEFHWAPTPHGLYPVPQHAGQDRADKQRTVNDRHANVIS</sequence>
<dbReference type="CDD" id="cd03214">
    <property type="entry name" value="ABC_Iron-Siderophores_B12_Hemin"/>
    <property type="match status" value="1"/>
</dbReference>
<organism evidence="5 6">
    <name type="scientific">Stutzerimonas stutzeri</name>
    <name type="common">Pseudomonas stutzeri</name>
    <dbReference type="NCBI Taxonomy" id="316"/>
    <lineage>
        <taxon>Bacteria</taxon>
        <taxon>Pseudomonadati</taxon>
        <taxon>Pseudomonadota</taxon>
        <taxon>Gammaproteobacteria</taxon>
        <taxon>Pseudomonadales</taxon>
        <taxon>Pseudomonadaceae</taxon>
        <taxon>Stutzerimonas</taxon>
    </lineage>
</organism>
<protein>
    <recommendedName>
        <fullName evidence="4">ABC transporter domain-containing protein</fullName>
    </recommendedName>
</protein>
<dbReference type="SMART" id="SM00382">
    <property type="entry name" value="AAA"/>
    <property type="match status" value="1"/>
</dbReference>
<dbReference type="PROSITE" id="PS50893">
    <property type="entry name" value="ABC_TRANSPORTER_2"/>
    <property type="match status" value="1"/>
</dbReference>
<evidence type="ECO:0000313" key="6">
    <source>
        <dbReference type="Proteomes" id="UP000237068"/>
    </source>
</evidence>
<dbReference type="PANTHER" id="PTHR42794:SF2">
    <property type="entry name" value="ABC TRANSPORTER ATP-BINDING PROTEIN"/>
    <property type="match status" value="1"/>
</dbReference>
<dbReference type="InterPro" id="IPR003439">
    <property type="entry name" value="ABC_transporter-like_ATP-bd"/>
</dbReference>
<dbReference type="InterPro" id="IPR003593">
    <property type="entry name" value="AAA+_ATPase"/>
</dbReference>
<feature type="compositionally biased region" description="Basic and acidic residues" evidence="3">
    <location>
        <begin position="257"/>
        <end position="276"/>
    </location>
</feature>
<evidence type="ECO:0000256" key="3">
    <source>
        <dbReference type="SAM" id="MobiDB-lite"/>
    </source>
</evidence>
<dbReference type="SUPFAM" id="SSF52540">
    <property type="entry name" value="P-loop containing nucleoside triphosphate hydrolases"/>
    <property type="match status" value="1"/>
</dbReference>
<dbReference type="EMBL" id="PPXG01000001">
    <property type="protein sequence ID" value="POH84853.1"/>
    <property type="molecule type" value="Genomic_DNA"/>
</dbReference>
<comment type="caution">
    <text evidence="5">The sequence shown here is derived from an EMBL/GenBank/DDBJ whole genome shotgun (WGS) entry which is preliminary data.</text>
</comment>
<accession>A0A2S4ATT5</accession>
<dbReference type="PANTHER" id="PTHR42794">
    <property type="entry name" value="HEMIN IMPORT ATP-BINDING PROTEIN HMUV"/>
    <property type="match status" value="1"/>
</dbReference>
<dbReference type="GO" id="GO:0016887">
    <property type="term" value="F:ATP hydrolysis activity"/>
    <property type="evidence" value="ECO:0007669"/>
    <property type="project" value="InterPro"/>
</dbReference>
<dbReference type="Pfam" id="PF00005">
    <property type="entry name" value="ABC_tran"/>
    <property type="match status" value="1"/>
</dbReference>
<evidence type="ECO:0000259" key="4">
    <source>
        <dbReference type="PROSITE" id="PS50893"/>
    </source>
</evidence>
<dbReference type="AlphaFoldDB" id="A0A2S4ATT5"/>
<dbReference type="GO" id="GO:0005524">
    <property type="term" value="F:ATP binding"/>
    <property type="evidence" value="ECO:0007669"/>
    <property type="project" value="UniProtKB-KW"/>
</dbReference>
<proteinExistence type="predicted"/>
<evidence type="ECO:0000256" key="1">
    <source>
        <dbReference type="ARBA" id="ARBA00022741"/>
    </source>
</evidence>
<dbReference type="OrthoDB" id="5292475at2"/>
<feature type="region of interest" description="Disordered" evidence="3">
    <location>
        <begin position="251"/>
        <end position="276"/>
    </location>
</feature>
<dbReference type="InterPro" id="IPR027417">
    <property type="entry name" value="P-loop_NTPase"/>
</dbReference>
<evidence type="ECO:0000256" key="2">
    <source>
        <dbReference type="ARBA" id="ARBA00022840"/>
    </source>
</evidence>
<evidence type="ECO:0000313" key="5">
    <source>
        <dbReference type="EMBL" id="POH84853.1"/>
    </source>
</evidence>